<comment type="caution">
    <text evidence="2">The sequence shown here is derived from an EMBL/GenBank/DDBJ whole genome shotgun (WGS) entry which is preliminary data.</text>
</comment>
<dbReference type="EMBL" id="JAGDFL010000019">
    <property type="protein sequence ID" value="KAG7401063.1"/>
    <property type="molecule type" value="Genomic_DNA"/>
</dbReference>
<dbReference type="GO" id="GO:0005739">
    <property type="term" value="C:mitochondrion"/>
    <property type="evidence" value="ECO:0007669"/>
    <property type="project" value="TreeGrafter"/>
</dbReference>
<dbReference type="OrthoDB" id="276721at2759"/>
<keyword evidence="3" id="KW-1185">Reference proteome</keyword>
<gene>
    <name evidence="2" type="ORF">PHYBOEH_003258</name>
</gene>
<protein>
    <recommendedName>
        <fullName evidence="1">NAD(P)-binding domain-containing protein</fullName>
    </recommendedName>
</protein>
<sequence length="268" mass="28927">MMLAAAAARRMRLSAIHTHKAYDKSEHRLLVVGGNGFVGSNILQRAVQKGIEVRSLNPSGKPQWTDVPWIDSVEWHEGDVFDEQQLARAVDGMTGVISTVGAFGDNELMEKMCGDATIVAARAAQKAGAERFVFVSNSRVGSYTPSWMPMHGYYNGKERAEAAVQARFPNTGVSLRPGFIYGWRRTKKGQGIPLQVIGAPISMLARDLGAFSTGLGYIPFFGDEMRAAIPVAAVAKAAVLSAIGPVHGQTLDTTNMLEIAASFHVHEE</sequence>
<evidence type="ECO:0000313" key="3">
    <source>
        <dbReference type="Proteomes" id="UP000693981"/>
    </source>
</evidence>
<evidence type="ECO:0000259" key="1">
    <source>
        <dbReference type="Pfam" id="PF13460"/>
    </source>
</evidence>
<feature type="domain" description="NAD(P)-binding" evidence="1">
    <location>
        <begin position="33"/>
        <end position="183"/>
    </location>
</feature>
<dbReference type="PANTHER" id="PTHR12126">
    <property type="entry name" value="NADH-UBIQUINONE OXIDOREDUCTASE 39 KDA SUBUNIT-RELATED"/>
    <property type="match status" value="1"/>
</dbReference>
<dbReference type="Proteomes" id="UP000693981">
    <property type="component" value="Unassembled WGS sequence"/>
</dbReference>
<accession>A0A8T1XAJ8</accession>
<dbReference type="InterPro" id="IPR016040">
    <property type="entry name" value="NAD(P)-bd_dom"/>
</dbReference>
<name>A0A8T1XAJ8_9STRA</name>
<dbReference type="FunFam" id="3.40.50.720:FF:000349">
    <property type="entry name" value="Uncharacterized protein At1g32220, chloroplastic"/>
    <property type="match status" value="1"/>
</dbReference>
<proteinExistence type="predicted"/>
<evidence type="ECO:0000313" key="2">
    <source>
        <dbReference type="EMBL" id="KAG7401063.1"/>
    </source>
</evidence>
<dbReference type="Pfam" id="PF13460">
    <property type="entry name" value="NAD_binding_10"/>
    <property type="match status" value="1"/>
</dbReference>
<reference evidence="2" key="1">
    <citation type="submission" date="2021-02" db="EMBL/GenBank/DDBJ databases">
        <authorList>
            <person name="Palmer J.M."/>
        </authorList>
    </citation>
    <scope>NUCLEOTIDE SEQUENCE</scope>
    <source>
        <strain evidence="2">SCRP23</strain>
    </source>
</reference>
<dbReference type="AlphaFoldDB" id="A0A8T1XAJ8"/>
<dbReference type="PANTHER" id="PTHR12126:SF16">
    <property type="entry name" value="MIOREX COMPLEX COMPONENT 2"/>
    <property type="match status" value="1"/>
</dbReference>
<dbReference type="InterPro" id="IPR051207">
    <property type="entry name" value="ComplexI_NDUFA9_subunit"/>
</dbReference>
<organism evidence="2 3">
    <name type="scientific">Phytophthora boehmeriae</name>
    <dbReference type="NCBI Taxonomy" id="109152"/>
    <lineage>
        <taxon>Eukaryota</taxon>
        <taxon>Sar</taxon>
        <taxon>Stramenopiles</taxon>
        <taxon>Oomycota</taxon>
        <taxon>Peronosporomycetes</taxon>
        <taxon>Peronosporales</taxon>
        <taxon>Peronosporaceae</taxon>
        <taxon>Phytophthora</taxon>
    </lineage>
</organism>
<dbReference type="GO" id="GO:0044877">
    <property type="term" value="F:protein-containing complex binding"/>
    <property type="evidence" value="ECO:0007669"/>
    <property type="project" value="TreeGrafter"/>
</dbReference>